<feature type="compositionally biased region" description="Polar residues" evidence="1">
    <location>
        <begin position="110"/>
        <end position="129"/>
    </location>
</feature>
<evidence type="ECO:0000256" key="1">
    <source>
        <dbReference type="SAM" id="MobiDB-lite"/>
    </source>
</evidence>
<protein>
    <submittedName>
        <fullName evidence="2">Uncharacterized protein</fullName>
    </submittedName>
</protein>
<feature type="compositionally biased region" description="Low complexity" evidence="1">
    <location>
        <begin position="214"/>
        <end position="231"/>
    </location>
</feature>
<proteinExistence type="predicted"/>
<feature type="region of interest" description="Disordered" evidence="1">
    <location>
        <begin position="86"/>
        <end position="247"/>
    </location>
</feature>
<dbReference type="OrthoDB" id="10391086at2759"/>
<dbReference type="KEGG" id="mrr:Moror_12668"/>
<feature type="region of interest" description="Disordered" evidence="1">
    <location>
        <begin position="1"/>
        <end position="46"/>
    </location>
</feature>
<feature type="compositionally biased region" description="Polar residues" evidence="1">
    <location>
        <begin position="148"/>
        <end position="166"/>
    </location>
</feature>
<dbReference type="HOGENOM" id="CLU_1219963_0_0_1"/>
<reference evidence="2 3" key="1">
    <citation type="journal article" date="2014" name="BMC Genomics">
        <title>Genome and secretome analysis of the hemibiotrophic fungal pathogen, Moniliophthora roreri, which causes frosty pod rot disease of cacao: mechanisms of the biotrophic and necrotrophic phases.</title>
        <authorList>
            <person name="Meinhardt L.W."/>
            <person name="Costa G.G.L."/>
            <person name="Thomazella D.P.T."/>
            <person name="Teixeira P.J.P.L."/>
            <person name="Carazzolle M.F."/>
            <person name="Schuster S.C."/>
            <person name="Carlson J.E."/>
            <person name="Guiltinan M.J."/>
            <person name="Mieczkowski P."/>
            <person name="Farmer A."/>
            <person name="Ramaraj T."/>
            <person name="Crozier J."/>
            <person name="Davis R.E."/>
            <person name="Shao J."/>
            <person name="Melnick R.L."/>
            <person name="Pereira G.A.G."/>
            <person name="Bailey B.A."/>
        </authorList>
    </citation>
    <scope>NUCLEOTIDE SEQUENCE [LARGE SCALE GENOMIC DNA]</scope>
    <source>
        <strain evidence="2 3">MCA 2997</strain>
    </source>
</reference>
<evidence type="ECO:0000313" key="2">
    <source>
        <dbReference type="EMBL" id="ESK95594.1"/>
    </source>
</evidence>
<organism evidence="2 3">
    <name type="scientific">Moniliophthora roreri (strain MCA 2997)</name>
    <name type="common">Cocoa frosty pod rot fungus</name>
    <name type="synonym">Crinipellis roreri</name>
    <dbReference type="NCBI Taxonomy" id="1381753"/>
    <lineage>
        <taxon>Eukaryota</taxon>
        <taxon>Fungi</taxon>
        <taxon>Dikarya</taxon>
        <taxon>Basidiomycota</taxon>
        <taxon>Agaricomycotina</taxon>
        <taxon>Agaricomycetes</taxon>
        <taxon>Agaricomycetidae</taxon>
        <taxon>Agaricales</taxon>
        <taxon>Marasmiineae</taxon>
        <taxon>Marasmiaceae</taxon>
        <taxon>Moniliophthora</taxon>
    </lineage>
</organism>
<evidence type="ECO:0000313" key="3">
    <source>
        <dbReference type="Proteomes" id="UP000017559"/>
    </source>
</evidence>
<keyword evidence="3" id="KW-1185">Reference proteome</keyword>
<dbReference type="EMBL" id="AWSO01000074">
    <property type="protein sequence ID" value="ESK95594.1"/>
    <property type="molecule type" value="Genomic_DNA"/>
</dbReference>
<gene>
    <name evidence="2" type="ORF">Moror_12668</name>
</gene>
<dbReference type="Proteomes" id="UP000017559">
    <property type="component" value="Unassembled WGS sequence"/>
</dbReference>
<sequence>MRAPHISMPLQNHSSPTAHARDNRKKALPISHRPNRPSAPSTVRVDSKFFSARKTVKSSKKPWSEKIQEVQAEQWKSHWRVMGTAGIEEARKRRRSTLAMKSQQERRSRSFSVSPEPQLSGTPLNTSILDTKYSPSHKRLKTTDSKTDPLSSSITESSLYNPSYSDLTPELSLSSSNHGSSSFPASSSASPNAAVALTTAHLNPLPGHPALVVPTTSSPTQNSPSPPTTNSCGDALPPKMKRKGVTQ</sequence>
<feature type="compositionally biased region" description="Low complexity" evidence="1">
    <location>
        <begin position="172"/>
        <end position="196"/>
    </location>
</feature>
<comment type="caution">
    <text evidence="2">The sequence shown here is derived from an EMBL/GenBank/DDBJ whole genome shotgun (WGS) entry which is preliminary data.</text>
</comment>
<dbReference type="AlphaFoldDB" id="V2YV87"/>
<accession>V2YV87</accession>
<name>V2YV87_MONRO</name>